<dbReference type="GO" id="GO:0005886">
    <property type="term" value="C:plasma membrane"/>
    <property type="evidence" value="ECO:0007669"/>
    <property type="project" value="InterPro"/>
</dbReference>
<dbReference type="PANTHER" id="PTHR36985">
    <property type="entry name" value="TRANSLOCATION AND ASSEMBLY MODULE SUBUNIT TAMB"/>
    <property type="match status" value="1"/>
</dbReference>
<feature type="region of interest" description="Disordered" evidence="5">
    <location>
        <begin position="1392"/>
        <end position="1415"/>
    </location>
</feature>
<evidence type="ECO:0000256" key="1">
    <source>
        <dbReference type="ARBA" id="ARBA00004167"/>
    </source>
</evidence>
<evidence type="ECO:0000259" key="7">
    <source>
        <dbReference type="Pfam" id="PF04357"/>
    </source>
</evidence>
<organism evidence="8 9">
    <name type="scientific">Gluconacetobacter diazotrophicus</name>
    <name type="common">Acetobacter diazotrophicus</name>
    <dbReference type="NCBI Taxonomy" id="33996"/>
    <lineage>
        <taxon>Bacteria</taxon>
        <taxon>Pseudomonadati</taxon>
        <taxon>Pseudomonadota</taxon>
        <taxon>Alphaproteobacteria</taxon>
        <taxon>Acetobacterales</taxon>
        <taxon>Acetobacteraceae</taxon>
        <taxon>Gluconacetobacter</taxon>
    </lineage>
</organism>
<dbReference type="GO" id="GO:0097347">
    <property type="term" value="C:TAM protein secretion complex"/>
    <property type="evidence" value="ECO:0007669"/>
    <property type="project" value="TreeGrafter"/>
</dbReference>
<dbReference type="Pfam" id="PF04357">
    <property type="entry name" value="TamB"/>
    <property type="match status" value="1"/>
</dbReference>
<dbReference type="EMBL" id="JABEQG010000007">
    <property type="protein sequence ID" value="MBB2155799.1"/>
    <property type="molecule type" value="Genomic_DNA"/>
</dbReference>
<dbReference type="Proteomes" id="UP000550787">
    <property type="component" value="Unassembled WGS sequence"/>
</dbReference>
<evidence type="ECO:0000256" key="6">
    <source>
        <dbReference type="SAM" id="Phobius"/>
    </source>
</evidence>
<sequence>MAPDSPAPTPPSARVPGRRWRRIAAWTAGMVVGVPLGLVLIATLGILVAANTGGGRHAIERQTASLTGGTVTLQGVSGRFPDALRIGHIALNDRNGTWLAIDGLVLDWRPTYLLARRARIDRIAMDRLAIPRLQAASTTPSAPSTGRKGGLDLGIDIRAVHIARIEVGADIAGVAADFALDGQARLAHIAPVLNGVSVATLPDARIDLRLKRLDRDGTLALRTDIVPRRLGLHLTADEGPGGFASTAGLEPLDPLHLVLDLDGPRDANHLDFALKSGELTSKISGLIDFIHVKTQLSIGVHAPAMTVRDGIGWQGIALDAHLSGDVHHPVGQGQLTLDQLAAAGVAASRVLVTFDGHESAAGQPALARLHAAIDGLSIPGARPTVFAADPLTLDLALHPDEADWPLDIGLNHTLLHLTGRVMTAKPAHGDFDLTVPQLGPLAAAAPVALAGRLGLHGSFAMPTRPEGEIGLALDGDLGITGGIRQAADLVGPDGKLALRAAITRGHGDSPRVMRIDRLTLDGQAVHLAVTGSQTGARAAGSPVREAGGMLDATVHLAVDDLQRALPTLRGQAALNLAVNGPMNDLSATAHLQGQLGTTGMPAGPIMLDAVFHHLPATPQGTVLAQGSLDGAPLSVAADLEQDAEGRRTLDLGHLDWKSASGKGRLVLNPGKVVPLGTLDLQMTRLADLSRLVGQDVSGSVVASVRTSDTPKGGQDASPPVVTLHLDGSLASARASLRRVTLAGTVADPLGAMRTDMALKLDGLAMKGAAGNASITARGPQDALAIAATASLPDLMGAPAALTTAMVLDVSGRSVALRTLQANARGESVRLLAPARIGFGKAIGVDRLRATLAPPGVAPAQIDIAGTVKPALALTATIDNLTPVIARPFMPSLRADGTMTARAVLRGTLASPQGTVTVAARNMKYNADFSGALPPASLDATAQLSGTQARIDATARAGAMVDLAVRGTVPTGASGAMALQTSGRINLAAANAYLGAQGRQVEGTVQLALGVGGPFSAPQASGTLTLAGGQIHDYAQGVQLSNMAGTIVARKDVLAIDNFSASAGPGRITVNGTLGAFQPGLPIDLRITADHARPLSSDLVTAEINTDMTIRGRLASRIDVAGRVVIPHAEINIPNSLPPSIARLDVIRPGADGQVPQDTGSSLVVGLDVTASSPGQMFVRGHGLDAEMQGRLHVGGTADAPAITGGFDMRRGNFNLAGISLDFTKGRVAFNGSGVTQAIDPTLDFEAERATNAGTARLVVGGYASAPKITFSSSPPLSQDQIMAMLLFGTDAQSLSPTQMAEIAGAVATLTGGSAFDPLAKVRNTLGLDRLQLAGGSGVGKGTGTSVEAGKYVMRGVYVGAKQATSGSGTQAQVQVDLTRRLKLNTTVGTGGNVTGFTTPENDPGSSVGLSYQYRY</sequence>
<feature type="compositionally biased region" description="Polar residues" evidence="5">
    <location>
        <begin position="1399"/>
        <end position="1409"/>
    </location>
</feature>
<keyword evidence="4 6" id="KW-0472">Membrane</keyword>
<evidence type="ECO:0000256" key="5">
    <source>
        <dbReference type="SAM" id="MobiDB-lite"/>
    </source>
</evidence>
<comment type="subcellular location">
    <subcellularLocation>
        <location evidence="1">Membrane</location>
        <topology evidence="1">Single-pass membrane protein</topology>
    </subcellularLocation>
</comment>
<evidence type="ECO:0000256" key="3">
    <source>
        <dbReference type="ARBA" id="ARBA00022989"/>
    </source>
</evidence>
<dbReference type="InterPro" id="IPR007452">
    <property type="entry name" value="TamB_C"/>
</dbReference>
<evidence type="ECO:0000313" key="8">
    <source>
        <dbReference type="EMBL" id="MBB2155799.1"/>
    </source>
</evidence>
<evidence type="ECO:0000256" key="4">
    <source>
        <dbReference type="ARBA" id="ARBA00023136"/>
    </source>
</evidence>
<gene>
    <name evidence="8" type="ORF">HLH33_05655</name>
</gene>
<keyword evidence="2 6" id="KW-0812">Transmembrane</keyword>
<dbReference type="RefSeq" id="WP_183115581.1">
    <property type="nucleotide sequence ID" value="NZ_JABEQG010000007.1"/>
</dbReference>
<protein>
    <submittedName>
        <fullName evidence="8">DUF490 domain-containing protein</fullName>
    </submittedName>
</protein>
<dbReference type="GO" id="GO:0009306">
    <property type="term" value="P:protein secretion"/>
    <property type="evidence" value="ECO:0007669"/>
    <property type="project" value="InterPro"/>
</dbReference>
<feature type="transmembrane region" description="Helical" evidence="6">
    <location>
        <begin position="23"/>
        <end position="50"/>
    </location>
</feature>
<evidence type="ECO:0000256" key="2">
    <source>
        <dbReference type="ARBA" id="ARBA00022692"/>
    </source>
</evidence>
<comment type="caution">
    <text evidence="8">The sequence shown here is derived from an EMBL/GenBank/DDBJ whole genome shotgun (WGS) entry which is preliminary data.</text>
</comment>
<accession>A0A7W4FDP6</accession>
<evidence type="ECO:0000313" key="9">
    <source>
        <dbReference type="Proteomes" id="UP000550787"/>
    </source>
</evidence>
<dbReference type="PANTHER" id="PTHR36985:SF1">
    <property type="entry name" value="TRANSLOCATION AND ASSEMBLY MODULE SUBUNIT TAMB"/>
    <property type="match status" value="1"/>
</dbReference>
<feature type="domain" description="Translocation and assembly module TamB C-terminal" evidence="7">
    <location>
        <begin position="1058"/>
        <end position="1415"/>
    </location>
</feature>
<reference evidence="8 9" key="1">
    <citation type="submission" date="2020-04" db="EMBL/GenBank/DDBJ databases">
        <title>Description of novel Gluconacetobacter.</title>
        <authorList>
            <person name="Sombolestani A."/>
        </authorList>
    </citation>
    <scope>NUCLEOTIDE SEQUENCE [LARGE SCALE GENOMIC DNA]</scope>
    <source>
        <strain evidence="8 9">LMG 7603</strain>
    </source>
</reference>
<name>A0A7W4FDP6_GLUDI</name>
<keyword evidence="3 6" id="KW-1133">Transmembrane helix</keyword>
<proteinExistence type="predicted"/>